<reference evidence="2" key="1">
    <citation type="submission" date="2022-07" db="EMBL/GenBank/DDBJ databases">
        <title>Complete Genome Sequence of the Radioresistant Bacterium Deinococcus aetherius ST0316, Isolated from the Air Dust collected in Lower Stratosphere above Japan.</title>
        <authorList>
            <person name="Satoh K."/>
            <person name="Hagiwara K."/>
            <person name="Katsumata K."/>
            <person name="Kubo A."/>
            <person name="Yokobori S."/>
            <person name="Yamagishi A."/>
            <person name="Oono Y."/>
            <person name="Narumi I."/>
        </authorList>
    </citation>
    <scope>NUCLEOTIDE SEQUENCE</scope>
    <source>
        <strain evidence="2">ST0316</strain>
    </source>
</reference>
<name>A0ABM8AF72_9DEIO</name>
<organism evidence="2 3">
    <name type="scientific">Deinococcus aetherius</name>
    <dbReference type="NCBI Taxonomy" id="200252"/>
    <lineage>
        <taxon>Bacteria</taxon>
        <taxon>Thermotogati</taxon>
        <taxon>Deinococcota</taxon>
        <taxon>Deinococci</taxon>
        <taxon>Deinococcales</taxon>
        <taxon>Deinococcaceae</taxon>
        <taxon>Deinococcus</taxon>
    </lineage>
</organism>
<evidence type="ECO:0000313" key="3">
    <source>
        <dbReference type="Proteomes" id="UP001064971"/>
    </source>
</evidence>
<evidence type="ECO:0000313" key="2">
    <source>
        <dbReference type="EMBL" id="BDP42315.1"/>
    </source>
</evidence>
<dbReference type="EMBL" id="AP026560">
    <property type="protein sequence ID" value="BDP42315.1"/>
    <property type="molecule type" value="Genomic_DNA"/>
</dbReference>
<sequence>MTDGREKGQDDQAKTAQEGTMTEHGRWTPEVSKAADRELRELAWESPEAELGPATEGVDKSDLSLPTERHGGDH</sequence>
<feature type="compositionally biased region" description="Basic and acidic residues" evidence="1">
    <location>
        <begin position="1"/>
        <end position="13"/>
    </location>
</feature>
<keyword evidence="3" id="KW-1185">Reference proteome</keyword>
<dbReference type="Proteomes" id="UP001064971">
    <property type="component" value="Chromosome"/>
</dbReference>
<dbReference type="RefSeq" id="WP_264775014.1">
    <property type="nucleotide sequence ID" value="NZ_AP026560.1"/>
</dbReference>
<feature type="compositionally biased region" description="Basic and acidic residues" evidence="1">
    <location>
        <begin position="21"/>
        <end position="43"/>
    </location>
</feature>
<evidence type="ECO:0000256" key="1">
    <source>
        <dbReference type="SAM" id="MobiDB-lite"/>
    </source>
</evidence>
<protein>
    <submittedName>
        <fullName evidence="2">Uncharacterized protein</fullName>
    </submittedName>
</protein>
<gene>
    <name evidence="2" type="ORF">DAETH_22840</name>
</gene>
<feature type="region of interest" description="Disordered" evidence="1">
    <location>
        <begin position="1"/>
        <end position="74"/>
    </location>
</feature>
<feature type="compositionally biased region" description="Basic and acidic residues" evidence="1">
    <location>
        <begin position="57"/>
        <end position="74"/>
    </location>
</feature>
<proteinExistence type="predicted"/>
<accession>A0ABM8AF72</accession>